<dbReference type="InterPro" id="IPR026832">
    <property type="entry name" value="Asteroid"/>
</dbReference>
<dbReference type="PANTHER" id="PTHR15665:SF1">
    <property type="entry name" value="PROTEIN ASTEROID HOMOLOG 1"/>
    <property type="match status" value="1"/>
</dbReference>
<reference evidence="3" key="2">
    <citation type="submission" date="2022-10" db="EMBL/GenBank/DDBJ databases">
        <authorList>
            <consortium name="ENA_rothamsted_submissions"/>
            <consortium name="culmorum"/>
            <person name="King R."/>
        </authorList>
    </citation>
    <scope>NUCLEOTIDE SEQUENCE</scope>
</reference>
<evidence type="ECO:0000313" key="3">
    <source>
        <dbReference type="EMBL" id="CAH1183573.1"/>
    </source>
</evidence>
<reference evidence="3" key="1">
    <citation type="submission" date="2022-01" db="EMBL/GenBank/DDBJ databases">
        <authorList>
            <person name="King R."/>
        </authorList>
    </citation>
    <scope>NUCLEOTIDE SEQUENCE</scope>
</reference>
<dbReference type="Proteomes" id="UP001153737">
    <property type="component" value="Chromosome 9"/>
</dbReference>
<dbReference type="Pfam" id="PF00752">
    <property type="entry name" value="XPG_N"/>
    <property type="match status" value="1"/>
</dbReference>
<dbReference type="Gene3D" id="3.40.50.1010">
    <property type="entry name" value="5'-nuclease"/>
    <property type="match status" value="1"/>
</dbReference>
<feature type="domain" description="XPG N-terminal" evidence="2">
    <location>
        <begin position="1"/>
        <end position="99"/>
    </location>
</feature>
<dbReference type="InterPro" id="IPR029060">
    <property type="entry name" value="PIN-like_dom_sf"/>
</dbReference>
<sequence length="662" mass="77005">MGIKGLTTFVRNKSQYCMESYELHDTNLVIDGDAVLCQLYLKHTLHRNACFGGDYDKFGNTIYKFFQMLSECKITPYVILDGGYESRKMDTILERFKMRLQNVEILNPRTQGKSPSTPLFIRETFEDIALKLGIKLVRCDFEGDRETASIAKAINCPVMSNDSDFFIFGIPYIPFLSLKMNVVSGGPFKYIECEIFSADKFVECIGGLDRESLPLLSTIIGNDFSNGVDLSKLGLNEDNSNGSGMLHRIEVLISWLQRESHTSAMDKILKAYEEPEREHIRKEMENAVNGYTLVDSQYLKYLREDLVKTLDITSNLKNQDDFEYNTYEKLVPAFPKAFIENFRKSLYPTRFLDILTQNKYYNFKPQIEISNMDHTHTGSLDIMSAVHKILTSSSNNLVCLVRIKKDVGEIIVPACDLDIPSFADIQDMDLQTRKKLLLKILDIDASFVMDDLKYYPKSWYLFMFTLTYMIKRSSISWPLVYSAIICKIAISYLDPQIGFFRTITDFDKQFYQQISHKLDNYRRRTRPLKNRLQEAFSDITYDDALLAMSQLIPYFEMDPQLYNNQSFQRLIVHHMGEFQSVLLHVKCLNQLLNMPFEDFLISDCFNGTFIYNFTKGLREQYDLDDYMKYGLRHSPIVCNCFELVVDTLKKNTSVHLEKRRKF</sequence>
<protein>
    <recommendedName>
        <fullName evidence="2">XPG N-terminal domain-containing protein</fullName>
    </recommendedName>
</protein>
<dbReference type="GO" id="GO:0004518">
    <property type="term" value="F:nuclease activity"/>
    <property type="evidence" value="ECO:0007669"/>
    <property type="project" value="InterPro"/>
</dbReference>
<evidence type="ECO:0000256" key="1">
    <source>
        <dbReference type="ARBA" id="ARBA00007398"/>
    </source>
</evidence>
<dbReference type="InterPro" id="IPR006085">
    <property type="entry name" value="XPG_DNA_repair_N"/>
</dbReference>
<proteinExistence type="inferred from homology"/>
<evidence type="ECO:0000313" key="4">
    <source>
        <dbReference type="Proteomes" id="UP001153737"/>
    </source>
</evidence>
<keyword evidence="4" id="KW-1185">Reference proteome</keyword>
<dbReference type="AlphaFoldDB" id="A0A9P0DVH4"/>
<dbReference type="PANTHER" id="PTHR15665">
    <property type="entry name" value="ASTEROID PROTEIN"/>
    <property type="match status" value="1"/>
</dbReference>
<name>A0A9P0DVH4_PHACE</name>
<organism evidence="3 4">
    <name type="scientific">Phaedon cochleariae</name>
    <name type="common">Mustard beetle</name>
    <dbReference type="NCBI Taxonomy" id="80249"/>
    <lineage>
        <taxon>Eukaryota</taxon>
        <taxon>Metazoa</taxon>
        <taxon>Ecdysozoa</taxon>
        <taxon>Arthropoda</taxon>
        <taxon>Hexapoda</taxon>
        <taxon>Insecta</taxon>
        <taxon>Pterygota</taxon>
        <taxon>Neoptera</taxon>
        <taxon>Endopterygota</taxon>
        <taxon>Coleoptera</taxon>
        <taxon>Polyphaga</taxon>
        <taxon>Cucujiformia</taxon>
        <taxon>Chrysomeloidea</taxon>
        <taxon>Chrysomelidae</taxon>
        <taxon>Chrysomelinae</taxon>
        <taxon>Chrysomelini</taxon>
        <taxon>Phaedon</taxon>
    </lineage>
</organism>
<gene>
    <name evidence="3" type="ORF">PHAECO_LOCUS12667</name>
</gene>
<comment type="similarity">
    <text evidence="1">Belongs to the asteroid family.</text>
</comment>
<dbReference type="SUPFAM" id="SSF88723">
    <property type="entry name" value="PIN domain-like"/>
    <property type="match status" value="1"/>
</dbReference>
<evidence type="ECO:0000259" key="2">
    <source>
        <dbReference type="Pfam" id="PF00752"/>
    </source>
</evidence>
<dbReference type="EMBL" id="OU896715">
    <property type="protein sequence ID" value="CAH1183573.1"/>
    <property type="molecule type" value="Genomic_DNA"/>
</dbReference>
<dbReference type="OrthoDB" id="25987at2759"/>
<accession>A0A9P0DVH4</accession>